<evidence type="ECO:0000256" key="5">
    <source>
        <dbReference type="ARBA" id="ARBA00022741"/>
    </source>
</evidence>
<feature type="compositionally biased region" description="Polar residues" evidence="13">
    <location>
        <begin position="71"/>
        <end position="85"/>
    </location>
</feature>
<dbReference type="GO" id="GO:0031588">
    <property type="term" value="C:nucleotide-activated protein kinase complex"/>
    <property type="evidence" value="ECO:0007669"/>
    <property type="project" value="TreeGrafter"/>
</dbReference>
<feature type="compositionally biased region" description="Basic residues" evidence="13">
    <location>
        <begin position="11"/>
        <end position="23"/>
    </location>
</feature>
<dbReference type="CDD" id="cd04641">
    <property type="entry name" value="CBS_euAMPK_gamma-like_repeat2"/>
    <property type="match status" value="1"/>
</dbReference>
<keyword evidence="6" id="KW-0067">ATP-binding</keyword>
<proteinExistence type="inferred from homology"/>
<dbReference type="InterPro" id="IPR046342">
    <property type="entry name" value="CBS_dom_sf"/>
</dbReference>
<dbReference type="GO" id="GO:0005634">
    <property type="term" value="C:nucleus"/>
    <property type="evidence" value="ECO:0007669"/>
    <property type="project" value="TreeGrafter"/>
</dbReference>
<keyword evidence="9" id="KW-0275">Fatty acid biosynthesis</keyword>
<dbReference type="InParanoid" id="A0A6J2VBF9"/>
<evidence type="ECO:0000256" key="10">
    <source>
        <dbReference type="ARBA" id="ARBA00023180"/>
    </source>
</evidence>
<evidence type="ECO:0000256" key="12">
    <source>
        <dbReference type="PROSITE-ProRule" id="PRU00703"/>
    </source>
</evidence>
<keyword evidence="3" id="KW-0597">Phosphoprotein</keyword>
<sequence>MGSTVMDAKKKDSKKNPKKKRALRLNMPDLSPFASPLLDGETDRNESDDTRKGDGSCLSSSPTKGLFAKASTPQPSTPKSANPGSPKTIFPYPPSSHQNSPPKSPRRLSFSGIFRTSSNSAPASIKFFSRTRKASGLSSSPPTPTQTPTQLAFPTEAQSTTTERLETRSRSLSSPPDTGQRFSLPPSAKPPIPAFTPNSTSRQLLKSGANISLPVTESLSLWQVYGLAEGMLEKLELEDEAAEEPGSGIYMRFMKSHKCYDIIPTSSKLVVFDTTLQVKKAFFALVSNGVRAAPLWETKRQSFVGMLTITDFIIILHRYYKSPLVQIYELEEHKIETWRELYLQETFKPFVSISPEASIFDAVYSLIKNKIHRLPVIDPITGNALYILTHKRILKFLQLFVCEMPKPAFMKQTLEELGIGTYSNIAFIHPDTPIIKALSIFVERRVSALPVVDVTGKVVDIYSKFDVINLAAEKTYNNLDITVTEALRHRSQYFEGVMKCQRLETLETIVDRIVKAEVHRLVVVDDSSRIEGIISLSDILQALVLTPAGNSQDEVMKE</sequence>
<feature type="domain" description="CBS" evidence="14">
    <location>
        <begin position="419"/>
        <end position="481"/>
    </location>
</feature>
<evidence type="ECO:0000259" key="14">
    <source>
        <dbReference type="PROSITE" id="PS51371"/>
    </source>
</evidence>
<evidence type="ECO:0000256" key="11">
    <source>
        <dbReference type="ARBA" id="ARBA00025878"/>
    </source>
</evidence>
<accession>A0A6J2VBF9</accession>
<dbReference type="GO" id="GO:0005524">
    <property type="term" value="F:ATP binding"/>
    <property type="evidence" value="ECO:0007669"/>
    <property type="project" value="UniProtKB-KW"/>
</dbReference>
<dbReference type="CTD" id="568316"/>
<protein>
    <submittedName>
        <fullName evidence="16">5'-AMP-activated protein kinase subunit gamma-1</fullName>
    </submittedName>
</protein>
<feature type="compositionally biased region" description="Basic and acidic residues" evidence="13">
    <location>
        <begin position="41"/>
        <end position="54"/>
    </location>
</feature>
<dbReference type="GO" id="GO:0006633">
    <property type="term" value="P:fatty acid biosynthetic process"/>
    <property type="evidence" value="ECO:0007669"/>
    <property type="project" value="UniProtKB-KW"/>
</dbReference>
<dbReference type="GO" id="GO:0019887">
    <property type="term" value="F:protein kinase regulator activity"/>
    <property type="evidence" value="ECO:0007669"/>
    <property type="project" value="TreeGrafter"/>
</dbReference>
<keyword evidence="16" id="KW-0808">Transferase</keyword>
<evidence type="ECO:0000256" key="8">
    <source>
        <dbReference type="ARBA" id="ARBA00023122"/>
    </source>
</evidence>
<dbReference type="GeneID" id="115811521"/>
<evidence type="ECO:0000256" key="6">
    <source>
        <dbReference type="ARBA" id="ARBA00022840"/>
    </source>
</evidence>
<keyword evidence="2" id="KW-0444">Lipid biosynthesis</keyword>
<evidence type="ECO:0000256" key="2">
    <source>
        <dbReference type="ARBA" id="ARBA00022516"/>
    </source>
</evidence>
<dbReference type="GO" id="GO:0019901">
    <property type="term" value="F:protein kinase binding"/>
    <property type="evidence" value="ECO:0007669"/>
    <property type="project" value="TreeGrafter"/>
</dbReference>
<keyword evidence="5" id="KW-0547">Nucleotide-binding</keyword>
<reference evidence="16" key="1">
    <citation type="submission" date="2025-08" db="UniProtKB">
        <authorList>
            <consortium name="RefSeq"/>
        </authorList>
    </citation>
    <scope>IDENTIFICATION</scope>
</reference>
<keyword evidence="8 12" id="KW-0129">CBS domain</keyword>
<dbReference type="Proteomes" id="UP000504632">
    <property type="component" value="Chromosome 5"/>
</dbReference>
<organism evidence="15 16">
    <name type="scientific">Chanos chanos</name>
    <name type="common">Milkfish</name>
    <name type="synonym">Mugil chanos</name>
    <dbReference type="NCBI Taxonomy" id="29144"/>
    <lineage>
        <taxon>Eukaryota</taxon>
        <taxon>Metazoa</taxon>
        <taxon>Chordata</taxon>
        <taxon>Craniata</taxon>
        <taxon>Vertebrata</taxon>
        <taxon>Euteleostomi</taxon>
        <taxon>Actinopterygii</taxon>
        <taxon>Neopterygii</taxon>
        <taxon>Teleostei</taxon>
        <taxon>Ostariophysi</taxon>
        <taxon>Gonorynchiformes</taxon>
        <taxon>Chanidae</taxon>
        <taxon>Chanos</taxon>
    </lineage>
</organism>
<dbReference type="FunCoup" id="A0A6J2VBF9">
    <property type="interactions" value="1063"/>
</dbReference>
<feature type="region of interest" description="Disordered" evidence="13">
    <location>
        <begin position="132"/>
        <end position="198"/>
    </location>
</feature>
<dbReference type="PROSITE" id="PS51371">
    <property type="entry name" value="CBS"/>
    <property type="match status" value="3"/>
</dbReference>
<evidence type="ECO:0000256" key="4">
    <source>
        <dbReference type="ARBA" id="ARBA00022737"/>
    </source>
</evidence>
<evidence type="ECO:0000256" key="13">
    <source>
        <dbReference type="SAM" id="MobiDB-lite"/>
    </source>
</evidence>
<keyword evidence="9" id="KW-0276">Fatty acid metabolism</keyword>
<dbReference type="CDD" id="cd04618">
    <property type="entry name" value="CBS_euAMPK_gamma-like_repeat1"/>
    <property type="match status" value="1"/>
</dbReference>
<dbReference type="SMART" id="SM00116">
    <property type="entry name" value="CBS"/>
    <property type="match status" value="4"/>
</dbReference>
<dbReference type="Gene3D" id="3.10.580.10">
    <property type="entry name" value="CBS-domain"/>
    <property type="match status" value="2"/>
</dbReference>
<evidence type="ECO:0000256" key="3">
    <source>
        <dbReference type="ARBA" id="ARBA00022553"/>
    </source>
</evidence>
<evidence type="ECO:0000256" key="9">
    <source>
        <dbReference type="ARBA" id="ARBA00023160"/>
    </source>
</evidence>
<dbReference type="SUPFAM" id="SSF54631">
    <property type="entry name" value="CBS-domain pair"/>
    <property type="match status" value="2"/>
</dbReference>
<dbReference type="RefSeq" id="XP_030629624.1">
    <property type="nucleotide sequence ID" value="XM_030773764.1"/>
</dbReference>
<feature type="region of interest" description="Disordered" evidence="13">
    <location>
        <begin position="1"/>
        <end position="111"/>
    </location>
</feature>
<keyword evidence="4" id="KW-0677">Repeat</keyword>
<dbReference type="GO" id="GO:0005829">
    <property type="term" value="C:cytosol"/>
    <property type="evidence" value="ECO:0007669"/>
    <property type="project" value="UniProtKB-ARBA"/>
</dbReference>
<dbReference type="FunFam" id="3.10.580.10:FF:000004">
    <property type="entry name" value="Protein kinase AMP-activated non-catalytic subunit gamma 2"/>
    <property type="match status" value="1"/>
</dbReference>
<comment type="similarity">
    <text evidence="1">Belongs to the 5'-AMP-activated protein kinase gamma subunit family.</text>
</comment>
<feature type="domain" description="CBS" evidence="14">
    <location>
        <begin position="493"/>
        <end position="554"/>
    </location>
</feature>
<name>A0A6J2VBF9_CHACN</name>
<gene>
    <name evidence="16" type="primary">prkag2b</name>
</gene>
<dbReference type="PANTHER" id="PTHR13780:SF122">
    <property type="entry name" value="5'-AMP-ACTIVATED PROTEIN KINASE SUBUNIT GAMMA-2"/>
    <property type="match status" value="1"/>
</dbReference>
<dbReference type="GO" id="GO:0016208">
    <property type="term" value="F:AMP binding"/>
    <property type="evidence" value="ECO:0007669"/>
    <property type="project" value="TreeGrafter"/>
</dbReference>
<keyword evidence="10" id="KW-0325">Glycoprotein</keyword>
<dbReference type="InterPro" id="IPR000644">
    <property type="entry name" value="CBS_dom"/>
</dbReference>
<evidence type="ECO:0000256" key="1">
    <source>
        <dbReference type="ARBA" id="ARBA00006750"/>
    </source>
</evidence>
<keyword evidence="16" id="KW-0418">Kinase</keyword>
<evidence type="ECO:0000313" key="16">
    <source>
        <dbReference type="RefSeq" id="XP_030629624.1"/>
    </source>
</evidence>
<feature type="domain" description="CBS" evidence="14">
    <location>
        <begin position="346"/>
        <end position="406"/>
    </location>
</feature>
<dbReference type="PANTHER" id="PTHR13780">
    <property type="entry name" value="AMP-ACTIVATED PROTEIN KINASE, GAMMA REGULATORY SUBUNIT"/>
    <property type="match status" value="1"/>
</dbReference>
<evidence type="ECO:0000313" key="15">
    <source>
        <dbReference type="Proteomes" id="UP000504632"/>
    </source>
</evidence>
<keyword evidence="15" id="KW-1185">Reference proteome</keyword>
<dbReference type="FunFam" id="3.10.580.10:FF:000003">
    <property type="entry name" value="Protein kinase AMP-activated non-catalytic subunit gamma 1"/>
    <property type="match status" value="1"/>
</dbReference>
<dbReference type="AlphaFoldDB" id="A0A6J2VBF9"/>
<evidence type="ECO:0000256" key="7">
    <source>
        <dbReference type="ARBA" id="ARBA00023098"/>
    </source>
</evidence>
<keyword evidence="7" id="KW-0443">Lipid metabolism</keyword>
<dbReference type="OrthoDB" id="449052at2759"/>
<dbReference type="InterPro" id="IPR050511">
    <property type="entry name" value="AMPK_gamma/SDS23_families"/>
</dbReference>
<dbReference type="Pfam" id="PF00571">
    <property type="entry name" value="CBS"/>
    <property type="match status" value="3"/>
</dbReference>
<comment type="subunit">
    <text evidence="11">AMPK is a heterotrimer of an alpha catalytic subunit (PRKAA1 or PRKAA2), a beta (PRKAB1 or PRKAB2) and a gamma non-catalytic subunits (PRKAG1, PRKAG2 or PRKAG3). Interacts with FNIP1 and FNIP2.</text>
</comment>